<dbReference type="OrthoDB" id="1787043at2"/>
<dbReference type="Pfam" id="PF06271">
    <property type="entry name" value="RDD"/>
    <property type="match status" value="1"/>
</dbReference>
<keyword evidence="2" id="KW-1003">Cell membrane</keyword>
<keyword evidence="5 6" id="KW-0472">Membrane</keyword>
<evidence type="ECO:0000256" key="3">
    <source>
        <dbReference type="ARBA" id="ARBA00022692"/>
    </source>
</evidence>
<reference evidence="9" key="1">
    <citation type="submission" date="2016-11" db="EMBL/GenBank/DDBJ databases">
        <authorList>
            <person name="Varghese N."/>
            <person name="Submissions S."/>
        </authorList>
    </citation>
    <scope>NUCLEOTIDE SEQUENCE [LARGE SCALE GENOMIC DNA]</scope>
    <source>
        <strain evidence="9">DSM 12395</strain>
    </source>
</reference>
<dbReference type="EMBL" id="FQUY01000008">
    <property type="protein sequence ID" value="SHE93399.1"/>
    <property type="molecule type" value="Genomic_DNA"/>
</dbReference>
<feature type="transmembrane region" description="Helical" evidence="6">
    <location>
        <begin position="39"/>
        <end position="59"/>
    </location>
</feature>
<name>A0A1M4XIR7_9FIRM</name>
<feature type="transmembrane region" description="Helical" evidence="6">
    <location>
        <begin position="105"/>
        <end position="124"/>
    </location>
</feature>
<dbReference type="AlphaFoldDB" id="A0A1M4XIR7"/>
<feature type="domain" description="RDD" evidence="7">
    <location>
        <begin position="6"/>
        <end position="133"/>
    </location>
</feature>
<dbReference type="Proteomes" id="UP000184148">
    <property type="component" value="Unassembled WGS sequence"/>
</dbReference>
<dbReference type="PANTHER" id="PTHR36115">
    <property type="entry name" value="PROLINE-RICH ANTIGEN HOMOLOG-RELATED"/>
    <property type="match status" value="1"/>
</dbReference>
<evidence type="ECO:0000256" key="4">
    <source>
        <dbReference type="ARBA" id="ARBA00022989"/>
    </source>
</evidence>
<keyword evidence="9" id="KW-1185">Reference proteome</keyword>
<evidence type="ECO:0000256" key="6">
    <source>
        <dbReference type="SAM" id="Phobius"/>
    </source>
</evidence>
<feature type="transmembrane region" description="Helical" evidence="6">
    <location>
        <begin position="80"/>
        <end position="99"/>
    </location>
</feature>
<evidence type="ECO:0000259" key="7">
    <source>
        <dbReference type="Pfam" id="PF06271"/>
    </source>
</evidence>
<organism evidence="8 9">
    <name type="scientific">Desulforamulus putei DSM 12395</name>
    <dbReference type="NCBI Taxonomy" id="1121429"/>
    <lineage>
        <taxon>Bacteria</taxon>
        <taxon>Bacillati</taxon>
        <taxon>Bacillota</taxon>
        <taxon>Clostridia</taxon>
        <taxon>Eubacteriales</taxon>
        <taxon>Peptococcaceae</taxon>
        <taxon>Desulforamulus</taxon>
    </lineage>
</organism>
<gene>
    <name evidence="8" type="ORF">SAMN02745133_01469</name>
</gene>
<evidence type="ECO:0000313" key="9">
    <source>
        <dbReference type="Proteomes" id="UP000184148"/>
    </source>
</evidence>
<dbReference type="RefSeq" id="WP_073238109.1">
    <property type="nucleotide sequence ID" value="NZ_FQUY01000008.1"/>
</dbReference>
<dbReference type="GO" id="GO:0005886">
    <property type="term" value="C:plasma membrane"/>
    <property type="evidence" value="ECO:0007669"/>
    <property type="project" value="UniProtKB-SubCell"/>
</dbReference>
<comment type="subcellular location">
    <subcellularLocation>
        <location evidence="1">Cell membrane</location>
        <topology evidence="1">Multi-pass membrane protein</topology>
    </subcellularLocation>
</comment>
<dbReference type="InterPro" id="IPR010432">
    <property type="entry name" value="RDD"/>
</dbReference>
<evidence type="ECO:0000256" key="1">
    <source>
        <dbReference type="ARBA" id="ARBA00004651"/>
    </source>
</evidence>
<sequence>MSEFQYASPFERLIARIIDKVVITLPIYLWFGFHGNQKIIETIAGGILLASIVLLNVLWNGQTVGKKVMKIRIHSYQDKKLHMGHYLLREFAFTLYPVYLLTHPVIKTSWLFWMLSTIVLILMYGRGLHDFAARTMVVKTQANTVPLNKES</sequence>
<accession>A0A1M4XIR7</accession>
<keyword evidence="3 6" id="KW-0812">Transmembrane</keyword>
<keyword evidence="4 6" id="KW-1133">Transmembrane helix</keyword>
<protein>
    <submittedName>
        <fullName evidence="8">RDD family protein</fullName>
    </submittedName>
</protein>
<evidence type="ECO:0000313" key="8">
    <source>
        <dbReference type="EMBL" id="SHE93399.1"/>
    </source>
</evidence>
<evidence type="ECO:0000256" key="2">
    <source>
        <dbReference type="ARBA" id="ARBA00022475"/>
    </source>
</evidence>
<evidence type="ECO:0000256" key="5">
    <source>
        <dbReference type="ARBA" id="ARBA00023136"/>
    </source>
</evidence>
<proteinExistence type="predicted"/>
<dbReference type="InterPro" id="IPR051791">
    <property type="entry name" value="Pra-immunoreactive"/>
</dbReference>
<dbReference type="STRING" id="1121429.SAMN02745133_01469"/>
<feature type="transmembrane region" description="Helical" evidence="6">
    <location>
        <begin position="13"/>
        <end position="33"/>
    </location>
</feature>